<name>A0A9P0MVE0_NEZVI</name>
<evidence type="ECO:0000256" key="1">
    <source>
        <dbReference type="SAM" id="MobiDB-lite"/>
    </source>
</evidence>
<protein>
    <submittedName>
        <fullName evidence="2">Uncharacterized protein</fullName>
    </submittedName>
</protein>
<organism evidence="2 3">
    <name type="scientific">Nezara viridula</name>
    <name type="common">Southern green stink bug</name>
    <name type="synonym">Cimex viridulus</name>
    <dbReference type="NCBI Taxonomy" id="85310"/>
    <lineage>
        <taxon>Eukaryota</taxon>
        <taxon>Metazoa</taxon>
        <taxon>Ecdysozoa</taxon>
        <taxon>Arthropoda</taxon>
        <taxon>Hexapoda</taxon>
        <taxon>Insecta</taxon>
        <taxon>Pterygota</taxon>
        <taxon>Neoptera</taxon>
        <taxon>Paraneoptera</taxon>
        <taxon>Hemiptera</taxon>
        <taxon>Heteroptera</taxon>
        <taxon>Panheteroptera</taxon>
        <taxon>Pentatomomorpha</taxon>
        <taxon>Pentatomoidea</taxon>
        <taxon>Pentatomidae</taxon>
        <taxon>Pentatominae</taxon>
        <taxon>Nezara</taxon>
    </lineage>
</organism>
<reference evidence="2" key="1">
    <citation type="submission" date="2022-01" db="EMBL/GenBank/DDBJ databases">
        <authorList>
            <person name="King R."/>
        </authorList>
    </citation>
    <scope>NUCLEOTIDE SEQUENCE</scope>
</reference>
<feature type="region of interest" description="Disordered" evidence="1">
    <location>
        <begin position="125"/>
        <end position="210"/>
    </location>
</feature>
<gene>
    <name evidence="2" type="ORF">NEZAVI_LOCUS13902</name>
</gene>
<evidence type="ECO:0000313" key="2">
    <source>
        <dbReference type="EMBL" id="CAH1405805.1"/>
    </source>
</evidence>
<sequence>MEAEEQKHDPEEEAKTPKKRVKLTVAELKEISNRMLEPAVEEQKAMDIRTVIRAIKNPDSVIKGTKPQANIEKEEAVRMNRKSMLERNKESLHSLYKLPGTDIKMANIKGDSIGFLECMSGPRVPNFDETESDTTFERLSNDDESEESPSILKLIKSETDEEEEDVDKKPVKIRKGCKKMEEISDEEDEQGKKGKSKKPKLKKWKPRVKHSGMSPDPLMIEYAEGVSKYLNEIGIFTFMKDWLYHLYGTNPKPKDPVNLLRKYIEDSLGNSENESGVSQLEKELQKTLKQEDEIIVEISKLNHLAHLLAPEIYDADGNMITYEPSIEEEQFFLEEESGMVQSVENEETASSNLKVRKPSKSRSVKKVKGKAPELSAVPSKINKSKQIKKKKSAAKLPVKTKSALKE</sequence>
<dbReference type="OrthoDB" id="10497206at2759"/>
<feature type="compositionally biased region" description="Basic residues" evidence="1">
    <location>
        <begin position="382"/>
        <end position="393"/>
    </location>
</feature>
<feature type="compositionally biased region" description="Basic residues" evidence="1">
    <location>
        <begin position="354"/>
        <end position="369"/>
    </location>
</feature>
<dbReference type="EMBL" id="OV725082">
    <property type="protein sequence ID" value="CAH1405805.1"/>
    <property type="molecule type" value="Genomic_DNA"/>
</dbReference>
<dbReference type="Proteomes" id="UP001152798">
    <property type="component" value="Chromosome 6"/>
</dbReference>
<feature type="region of interest" description="Disordered" evidence="1">
    <location>
        <begin position="338"/>
        <end position="406"/>
    </location>
</feature>
<accession>A0A9P0MVE0</accession>
<feature type="region of interest" description="Disordered" evidence="1">
    <location>
        <begin position="1"/>
        <end position="20"/>
    </location>
</feature>
<feature type="compositionally biased region" description="Low complexity" evidence="1">
    <location>
        <begin position="394"/>
        <end position="406"/>
    </location>
</feature>
<keyword evidence="3" id="KW-1185">Reference proteome</keyword>
<dbReference type="AlphaFoldDB" id="A0A9P0MVE0"/>
<proteinExistence type="predicted"/>
<feature type="compositionally biased region" description="Basic and acidic residues" evidence="1">
    <location>
        <begin position="1"/>
        <end position="16"/>
    </location>
</feature>
<feature type="compositionally biased region" description="Polar residues" evidence="1">
    <location>
        <begin position="339"/>
        <end position="353"/>
    </location>
</feature>
<evidence type="ECO:0000313" key="3">
    <source>
        <dbReference type="Proteomes" id="UP001152798"/>
    </source>
</evidence>
<feature type="compositionally biased region" description="Basic residues" evidence="1">
    <location>
        <begin position="193"/>
        <end position="210"/>
    </location>
</feature>